<dbReference type="InterPro" id="IPR025905">
    <property type="entry name" value="NVEALA"/>
</dbReference>
<dbReference type="RefSeq" id="WP_250708373.1">
    <property type="nucleotide sequence ID" value="NZ_JAGJGZ010000002.1"/>
</dbReference>
<dbReference type="AlphaFoldDB" id="A0ABD4VUN2"/>
<proteinExistence type="predicted"/>
<evidence type="ECO:0000313" key="2">
    <source>
        <dbReference type="Proteomes" id="UP001075704"/>
    </source>
</evidence>
<dbReference type="EMBL" id="JAPUAC010000009">
    <property type="protein sequence ID" value="MCZ2655075.1"/>
    <property type="molecule type" value="Genomic_DNA"/>
</dbReference>
<comment type="caution">
    <text evidence="1">The sequence shown here is derived from an EMBL/GenBank/DDBJ whole genome shotgun (WGS) entry which is preliminary data.</text>
</comment>
<accession>A0ABD4VUN2</accession>
<reference evidence="1" key="1">
    <citation type="submission" date="2022-12" db="EMBL/GenBank/DDBJ databases">
        <title>Development of a Multilocus Sequence Typing Scheme for Bacteroides fragilis Based on Whole Genome Sequencing Data and Clinical Application.</title>
        <authorList>
            <person name="Nielsen F.D."/>
            <person name="Justesen U.S."/>
        </authorList>
    </citation>
    <scope>NUCLEOTIDE SEQUENCE</scope>
    <source>
        <strain evidence="1">BF_BC_ODE_DK_2015_2</strain>
    </source>
</reference>
<protein>
    <submittedName>
        <fullName evidence="1">NVEALA domain-containing protein</fullName>
    </submittedName>
</protein>
<evidence type="ECO:0000313" key="1">
    <source>
        <dbReference type="EMBL" id="MCZ2655075.1"/>
    </source>
</evidence>
<gene>
    <name evidence="1" type="ORF">O1422_12970</name>
</gene>
<dbReference type="Pfam" id="PF14055">
    <property type="entry name" value="NVEALA"/>
    <property type="match status" value="1"/>
</dbReference>
<name>A0ABD4VUN2_BACFG</name>
<organism evidence="1 2">
    <name type="scientific">Bacteroides fragilis</name>
    <dbReference type="NCBI Taxonomy" id="817"/>
    <lineage>
        <taxon>Bacteria</taxon>
        <taxon>Pseudomonadati</taxon>
        <taxon>Bacteroidota</taxon>
        <taxon>Bacteroidia</taxon>
        <taxon>Bacteroidales</taxon>
        <taxon>Bacteroidaceae</taxon>
        <taxon>Bacteroides</taxon>
    </lineage>
</organism>
<sequence length="78" mass="8458">MQKKIFAILIVAVVALFTGYNIYQGQSAEATLSDLALTNVEALAKGGDKPGTHNHGPTRNPFLGKKYCKNENQVDCAY</sequence>
<dbReference type="Proteomes" id="UP001075704">
    <property type="component" value="Unassembled WGS sequence"/>
</dbReference>